<dbReference type="InterPro" id="IPR003695">
    <property type="entry name" value="Ppx_GppA_N"/>
</dbReference>
<dbReference type="GO" id="GO:0016462">
    <property type="term" value="F:pyrophosphatase activity"/>
    <property type="evidence" value="ECO:0007669"/>
    <property type="project" value="TreeGrafter"/>
</dbReference>
<evidence type="ECO:0000313" key="2">
    <source>
        <dbReference type="EMBL" id="AJF34530.1"/>
    </source>
</evidence>
<dbReference type="Gene3D" id="3.30.420.150">
    <property type="entry name" value="Exopolyphosphatase. Domain 2"/>
    <property type="match status" value="1"/>
</dbReference>
<dbReference type="AlphaFoldDB" id="A0A0B5H326"/>
<dbReference type="AntiFam" id="ANF00011">
    <property type="entry name" value="tRNA translation"/>
</dbReference>
<reference evidence="2" key="1">
    <citation type="journal article" date="2014" name="ISME J.">
        <title>Evidence for extensive gene flow and Thermotoga subpopulations in subsurface and marine environments.</title>
        <authorList>
            <person name="Nesbo C.L."/>
            <person name="S Swithers K."/>
            <person name="Dahle H."/>
            <person name="Haverkamp T.H."/>
            <person name="Birkeland N.K."/>
            <person name="Sokolova T."/>
            <person name="Kublanov I."/>
            <person name="Zhaxybayeva O."/>
        </authorList>
    </citation>
    <scope>NUCLEOTIDE SEQUENCE</scope>
    <source>
        <strain evidence="2">TBXY761</strain>
    </source>
</reference>
<dbReference type="InterPro" id="IPR050273">
    <property type="entry name" value="GppA/Ppx_hydrolase"/>
</dbReference>
<proteinExistence type="predicted"/>
<dbReference type="PANTHER" id="PTHR30005:SF0">
    <property type="entry name" value="RETROGRADE REGULATION PROTEIN 2"/>
    <property type="match status" value="1"/>
</dbReference>
<protein>
    <submittedName>
        <fullName evidence="2">Ppx/GppA phosphatase</fullName>
    </submittedName>
</protein>
<feature type="domain" description="Ppx/GppA phosphatase N-terminal" evidence="1">
    <location>
        <begin position="70"/>
        <end position="299"/>
    </location>
</feature>
<dbReference type="InterPro" id="IPR043129">
    <property type="entry name" value="ATPase_NBD"/>
</dbReference>
<dbReference type="Gene3D" id="3.30.420.40">
    <property type="match status" value="1"/>
</dbReference>
<organism evidence="2">
    <name type="scientific">Thermotoga sp. TBXY761</name>
    <dbReference type="NCBI Taxonomy" id="1244084"/>
    <lineage>
        <taxon>Bacteria</taxon>
        <taxon>Thermotogati</taxon>
        <taxon>Thermotogota</taxon>
        <taxon>Thermotogae</taxon>
        <taxon>Thermotogales</taxon>
        <taxon>Thermotogaceae</taxon>
        <taxon>Thermotoga</taxon>
    </lineage>
</organism>
<dbReference type="PANTHER" id="PTHR30005">
    <property type="entry name" value="EXOPOLYPHOSPHATASE"/>
    <property type="match status" value="1"/>
</dbReference>
<dbReference type="CDD" id="cd24054">
    <property type="entry name" value="ASKHA_NBD_AaPPX-GppA_MtPPX2-like"/>
    <property type="match status" value="1"/>
</dbReference>
<name>A0A0B5H326_9THEM</name>
<dbReference type="EMBL" id="KP239990">
    <property type="protein sequence ID" value="AJF34530.1"/>
    <property type="molecule type" value="Genomic_DNA"/>
</dbReference>
<evidence type="ECO:0000259" key="1">
    <source>
        <dbReference type="Pfam" id="PF02541"/>
    </source>
</evidence>
<accession>A0A0B5H326</accession>
<dbReference type="Pfam" id="PF02541">
    <property type="entry name" value="Ppx-GppA"/>
    <property type="match status" value="1"/>
</dbReference>
<dbReference type="SUPFAM" id="SSF53067">
    <property type="entry name" value="Actin-like ATPase domain"/>
    <property type="match status" value="2"/>
</dbReference>
<sequence>MILAFSGMATSTTSSCILTLSPPRNILTPGGGEMIAVLDMGSNSFILLVVSEKGKTVLEEVHEVGIASGNLEKAKEVFKECVEKAEKMGAELHVFGTAFFRKHPDIFQQITGDRGEILPEEKEAYYSYVSVAKDFGKKDILVADLGGGSLELAWKDGYVSLELGTHVLNRTFSLTLPYIEPVDRIVEYVMKQLPEVKKDELFGVGGSFVALAALMKGKWDLEILHGSVLKLEEVERLVDKIKRLSFEDVKNLNVLPVGREKTILAGGIVTVALLRKYSPKMTVSTRGYRYGIVWEILEKRWRARGDSNPQPPDPQSGALSN</sequence>